<proteinExistence type="inferred from homology"/>
<organism evidence="3 4">
    <name type="scientific">Paracoccus haematequi</name>
    <dbReference type="NCBI Taxonomy" id="2491866"/>
    <lineage>
        <taxon>Bacteria</taxon>
        <taxon>Pseudomonadati</taxon>
        <taxon>Pseudomonadota</taxon>
        <taxon>Alphaproteobacteria</taxon>
        <taxon>Rhodobacterales</taxon>
        <taxon>Paracoccaceae</taxon>
        <taxon>Paracoccus</taxon>
    </lineage>
</organism>
<evidence type="ECO:0000259" key="2">
    <source>
        <dbReference type="PROSITE" id="PS01148"/>
    </source>
</evidence>
<accession>A0A447IHE3</accession>
<dbReference type="AlphaFoldDB" id="A0A447IHE3"/>
<dbReference type="CDD" id="cd00291">
    <property type="entry name" value="SirA_YedF_YeeD"/>
    <property type="match status" value="1"/>
</dbReference>
<dbReference type="Gene3D" id="3.30.110.40">
    <property type="entry name" value="TusA-like domain"/>
    <property type="match status" value="1"/>
</dbReference>
<dbReference type="Pfam" id="PF01206">
    <property type="entry name" value="TusA"/>
    <property type="match status" value="1"/>
</dbReference>
<dbReference type="SUPFAM" id="SSF64307">
    <property type="entry name" value="SirA-like"/>
    <property type="match status" value="1"/>
</dbReference>
<dbReference type="PANTHER" id="PTHR33279">
    <property type="entry name" value="SULFUR CARRIER PROTEIN YEDF-RELATED"/>
    <property type="match status" value="1"/>
</dbReference>
<keyword evidence="4" id="KW-1185">Reference proteome</keyword>
<dbReference type="Proteomes" id="UP000270743">
    <property type="component" value="Unassembled WGS sequence"/>
</dbReference>
<evidence type="ECO:0000313" key="3">
    <source>
        <dbReference type="EMBL" id="VDS06920.1"/>
    </source>
</evidence>
<reference evidence="3 4" key="1">
    <citation type="submission" date="2018-12" db="EMBL/GenBank/DDBJ databases">
        <authorList>
            <person name="Criscuolo A."/>
        </authorList>
    </citation>
    <scope>NUCLEOTIDE SEQUENCE [LARGE SCALE GENOMIC DNA]</scope>
    <source>
        <strain evidence="3">ACIP1116241</strain>
    </source>
</reference>
<dbReference type="EMBL" id="UZWE01000012">
    <property type="protein sequence ID" value="VDS06920.1"/>
    <property type="molecule type" value="Genomic_DNA"/>
</dbReference>
<protein>
    <submittedName>
        <fullName evidence="3">Sulfurtransferase TusA</fullName>
        <ecNumber evidence="3">2.8.1.-</ecNumber>
    </submittedName>
</protein>
<dbReference type="PANTHER" id="PTHR33279:SF2">
    <property type="entry name" value="SULFUR CARRIER PROTEIN TUSA"/>
    <property type="match status" value="1"/>
</dbReference>
<comment type="similarity">
    <text evidence="1">Belongs to the sulfur carrier protein TusA family.</text>
</comment>
<dbReference type="EC" id="2.8.1.-" evidence="3"/>
<evidence type="ECO:0000256" key="1">
    <source>
        <dbReference type="ARBA" id="ARBA00008984"/>
    </source>
</evidence>
<feature type="domain" description="UPF0033" evidence="2">
    <location>
        <begin position="14"/>
        <end position="38"/>
    </location>
</feature>
<gene>
    <name evidence="3" type="primary">tusA</name>
    <name evidence="3" type="ORF">PARHAE_00091</name>
</gene>
<name>A0A447IHE3_9RHOB</name>
<keyword evidence="3" id="KW-0808">Transferase</keyword>
<evidence type="ECO:0000313" key="4">
    <source>
        <dbReference type="Proteomes" id="UP000270743"/>
    </source>
</evidence>
<dbReference type="GO" id="GO:0016740">
    <property type="term" value="F:transferase activity"/>
    <property type="evidence" value="ECO:0007669"/>
    <property type="project" value="UniProtKB-KW"/>
</dbReference>
<dbReference type="InterPro" id="IPR001455">
    <property type="entry name" value="TusA-like"/>
</dbReference>
<sequence length="99" mass="10801">MSSDGHRVTDLPLIDARGLLCPLPVLRLRKLLPDHPPGTRVRLWATDAMAAIDVPHFCETAGHRLVEQREIGGGVREFIVERGLSAPSAARAAFTPEDI</sequence>
<dbReference type="PROSITE" id="PS01148">
    <property type="entry name" value="UPF0033"/>
    <property type="match status" value="1"/>
</dbReference>
<dbReference type="InterPro" id="IPR036868">
    <property type="entry name" value="TusA-like_sf"/>
</dbReference>